<dbReference type="SUPFAM" id="SSF51905">
    <property type="entry name" value="FAD/NAD(P)-binding domain"/>
    <property type="match status" value="1"/>
</dbReference>
<feature type="domain" description="Glucose-methanol-choline oxidoreductase N-terminal" evidence="5">
    <location>
        <begin position="88"/>
        <end position="316"/>
    </location>
</feature>
<keyword evidence="3" id="KW-0274">FAD</keyword>
<dbReference type="AlphaFoldDB" id="A0A2N1J030"/>
<dbReference type="InterPro" id="IPR000172">
    <property type="entry name" value="GMC_OxRdtase_N"/>
</dbReference>
<evidence type="ECO:0000256" key="1">
    <source>
        <dbReference type="ARBA" id="ARBA00010790"/>
    </source>
</evidence>
<organism evidence="7 8">
    <name type="scientific">Malaciobacter halophilus</name>
    <dbReference type="NCBI Taxonomy" id="197482"/>
    <lineage>
        <taxon>Bacteria</taxon>
        <taxon>Pseudomonadati</taxon>
        <taxon>Campylobacterota</taxon>
        <taxon>Epsilonproteobacteria</taxon>
        <taxon>Campylobacterales</taxon>
        <taxon>Arcobacteraceae</taxon>
        <taxon>Malaciobacter</taxon>
    </lineage>
</organism>
<dbReference type="InterPro" id="IPR036188">
    <property type="entry name" value="FAD/NAD-bd_sf"/>
</dbReference>
<evidence type="ECO:0000256" key="3">
    <source>
        <dbReference type="ARBA" id="ARBA00022827"/>
    </source>
</evidence>
<dbReference type="SUPFAM" id="SSF54373">
    <property type="entry name" value="FAD-linked reductases, C-terminal domain"/>
    <property type="match status" value="1"/>
</dbReference>
<evidence type="ECO:0000259" key="5">
    <source>
        <dbReference type="Pfam" id="PF00732"/>
    </source>
</evidence>
<dbReference type="PANTHER" id="PTHR46056">
    <property type="entry name" value="LONG-CHAIN-ALCOHOL OXIDASE"/>
    <property type="match status" value="1"/>
</dbReference>
<proteinExistence type="inferred from homology"/>
<keyword evidence="2" id="KW-0285">Flavoprotein</keyword>
<evidence type="ECO:0000313" key="7">
    <source>
        <dbReference type="EMBL" id="PKI79915.1"/>
    </source>
</evidence>
<sequence length="548" mass="62044">MVYDICIIGSGAGAAPIAYELTKIGKKVLILEKGSIYTKDDFSKDELAFVRKDILTPKLEDEYHTIEELTSQGWKKFPTYETGWNWWNGSLLGGSSNLMSGYFHRLKPKDFKLKTIYGKPKDSNIEDWPISYDDLEKYYTKVEEVVGVSGEVTNYKYQEPRSKQNYAFKPLKEHPITKLFDKACKELGYTSYKVPRAIISEDKNHRKSCYYSNFCGSYGCSSGAKSGAMSSLIIDALKTNNLTIKANSFVYKLSSNKSKVTKAHFYTKNQQKQTVQAKIFIVAAQAVETSRLLLNSKNSFYPNGIANSSKQVGKNMIFSGGGIGSAEFTQNNDLTYEELFTQGLFVNRALKDWYYTSSFKGGTIDFLFDHANPIRKANLYKTDEKDNFLFGKELQENIYKNFTQKRVLNFEIFTDWTPNDNCFVSVDDKYKDKYGIPVANIRIGAHKQDLELANFLASKAKNVLEQMGGKNIKVNMSALPSQNLQAGGCRFGNDKNSSVLNKYCQSHDLHNLFVTDGSFMPTGGSVPHTWTIYANSFRVADYIKETIF</sequence>
<comment type="caution">
    <text evidence="7">The sequence shown here is derived from an EMBL/GenBank/DDBJ whole genome shotgun (WGS) entry which is preliminary data.</text>
</comment>
<dbReference type="GO" id="GO:0016614">
    <property type="term" value="F:oxidoreductase activity, acting on CH-OH group of donors"/>
    <property type="evidence" value="ECO:0007669"/>
    <property type="project" value="InterPro"/>
</dbReference>
<dbReference type="EMBL" id="NXIF01000051">
    <property type="protein sequence ID" value="PKI79915.1"/>
    <property type="molecule type" value="Genomic_DNA"/>
</dbReference>
<evidence type="ECO:0000256" key="4">
    <source>
        <dbReference type="ARBA" id="ARBA00023002"/>
    </source>
</evidence>
<keyword evidence="4" id="KW-0560">Oxidoreductase</keyword>
<dbReference type="Pfam" id="PF05199">
    <property type="entry name" value="GMC_oxred_C"/>
    <property type="match status" value="1"/>
</dbReference>
<accession>A0A2N1J030</accession>
<evidence type="ECO:0000259" key="6">
    <source>
        <dbReference type="Pfam" id="PF05199"/>
    </source>
</evidence>
<evidence type="ECO:0000313" key="8">
    <source>
        <dbReference type="Proteomes" id="UP000233248"/>
    </source>
</evidence>
<reference evidence="7 8" key="1">
    <citation type="submission" date="2017-09" db="EMBL/GenBank/DDBJ databases">
        <title>Genomics of the genus Arcobacter.</title>
        <authorList>
            <person name="Perez-Cataluna A."/>
            <person name="Figueras M.J."/>
            <person name="Salas-Masso N."/>
        </authorList>
    </citation>
    <scope>NUCLEOTIDE SEQUENCE [LARGE SCALE GENOMIC DNA]</scope>
    <source>
        <strain evidence="7 8">DSM 18005</strain>
    </source>
</reference>
<dbReference type="InterPro" id="IPR007867">
    <property type="entry name" value="GMC_OxRtase_C"/>
</dbReference>
<dbReference type="PANTHER" id="PTHR46056:SF12">
    <property type="entry name" value="LONG-CHAIN-ALCOHOL OXIDASE"/>
    <property type="match status" value="1"/>
</dbReference>
<keyword evidence="8" id="KW-1185">Reference proteome</keyword>
<dbReference type="Proteomes" id="UP000233248">
    <property type="component" value="Unassembled WGS sequence"/>
</dbReference>
<dbReference type="GO" id="GO:0050660">
    <property type="term" value="F:flavin adenine dinucleotide binding"/>
    <property type="evidence" value="ECO:0007669"/>
    <property type="project" value="InterPro"/>
</dbReference>
<comment type="similarity">
    <text evidence="1">Belongs to the GMC oxidoreductase family.</text>
</comment>
<dbReference type="KEGG" id="ahs:AHALO_2616"/>
<protein>
    <submittedName>
        <fullName evidence="7">Oxidoreductase</fullName>
    </submittedName>
</protein>
<feature type="domain" description="Glucose-methanol-choline oxidoreductase C-terminal" evidence="6">
    <location>
        <begin position="418"/>
        <end position="534"/>
    </location>
</feature>
<evidence type="ECO:0000256" key="2">
    <source>
        <dbReference type="ARBA" id="ARBA00022630"/>
    </source>
</evidence>
<name>A0A2N1J030_9BACT</name>
<dbReference type="Pfam" id="PF00732">
    <property type="entry name" value="GMC_oxred_N"/>
    <property type="match status" value="1"/>
</dbReference>
<gene>
    <name evidence="7" type="ORF">CP960_12025</name>
</gene>
<dbReference type="OrthoDB" id="9787779at2"/>
<dbReference type="Gene3D" id="3.50.50.60">
    <property type="entry name" value="FAD/NAD(P)-binding domain"/>
    <property type="match status" value="2"/>
</dbReference>